<sequence length="103" mass="12339">MFLTRITTWLHSKMEERKTKKARNEWLREASLVTRRRSFWHPKDAVQQSCVDSPTREDWPTRARKCIIKEGRLLLCECRRPGAHDAEIKRHEHRAAGMPIIYE</sequence>
<keyword evidence="2" id="KW-1185">Reference proteome</keyword>
<organism evidence="1 2">
    <name type="scientific">Aspergillus nomiae NRRL (strain ATCC 15546 / NRRL 13137 / CBS 260.88 / M93)</name>
    <dbReference type="NCBI Taxonomy" id="1509407"/>
    <lineage>
        <taxon>Eukaryota</taxon>
        <taxon>Fungi</taxon>
        <taxon>Dikarya</taxon>
        <taxon>Ascomycota</taxon>
        <taxon>Pezizomycotina</taxon>
        <taxon>Eurotiomycetes</taxon>
        <taxon>Eurotiomycetidae</taxon>
        <taxon>Eurotiales</taxon>
        <taxon>Aspergillaceae</taxon>
        <taxon>Aspergillus</taxon>
        <taxon>Aspergillus subgen. Circumdati</taxon>
    </lineage>
</organism>
<dbReference type="RefSeq" id="XP_015401681.1">
    <property type="nucleotide sequence ID" value="XM_015556236.1"/>
</dbReference>
<comment type="caution">
    <text evidence="1">The sequence shown here is derived from an EMBL/GenBank/DDBJ whole genome shotgun (WGS) entry which is preliminary data.</text>
</comment>
<dbReference type="OrthoDB" id="4419693at2759"/>
<proteinExistence type="predicted"/>
<reference evidence="1 2" key="1">
    <citation type="submission" date="2014-06" db="EMBL/GenBank/DDBJ databases">
        <title>The Genome of the Aflatoxigenic Filamentous Fungus Aspergillus nomius.</title>
        <authorList>
            <person name="Moore M.G."/>
            <person name="Shannon B.M."/>
            <person name="Brian M.M."/>
        </authorList>
    </citation>
    <scope>NUCLEOTIDE SEQUENCE [LARGE SCALE GENOMIC DNA]</scope>
    <source>
        <strain evidence="1 2">NRRL 13137</strain>
    </source>
</reference>
<dbReference type="Proteomes" id="UP000037505">
    <property type="component" value="Unassembled WGS sequence"/>
</dbReference>
<gene>
    <name evidence="1" type="ORF">ANOM_010980</name>
</gene>
<name>A0A0L1INF9_ASPN3</name>
<dbReference type="AlphaFoldDB" id="A0A0L1INF9"/>
<evidence type="ECO:0000313" key="1">
    <source>
        <dbReference type="EMBL" id="KNG80758.1"/>
    </source>
</evidence>
<protein>
    <submittedName>
        <fullName evidence="1">Uncharacterized protein</fullName>
    </submittedName>
</protein>
<accession>A0A0L1INF9</accession>
<dbReference type="EMBL" id="JNOM01000546">
    <property type="protein sequence ID" value="KNG80758.1"/>
    <property type="molecule type" value="Genomic_DNA"/>
</dbReference>
<dbReference type="GeneID" id="26812784"/>
<evidence type="ECO:0000313" key="2">
    <source>
        <dbReference type="Proteomes" id="UP000037505"/>
    </source>
</evidence>